<dbReference type="EMBL" id="ASSJ01000049">
    <property type="protein sequence ID" value="ERN41487.1"/>
    <property type="molecule type" value="Genomic_DNA"/>
</dbReference>
<reference evidence="1 2" key="1">
    <citation type="submission" date="2013-05" db="EMBL/GenBank/DDBJ databases">
        <title>Draft genome sequence of Rubidibacter lacunae KORDI 51-2.</title>
        <authorList>
            <person name="Choi D.H."/>
            <person name="Noh J.H."/>
            <person name="Kwon K.-K."/>
            <person name="Lee J.-H."/>
            <person name="Ryu J.-Y."/>
        </authorList>
    </citation>
    <scope>NUCLEOTIDE SEQUENCE [LARGE SCALE GENOMIC DNA]</scope>
    <source>
        <strain evidence="1 2">KORDI 51-2</strain>
    </source>
</reference>
<accession>U5DKP6</accession>
<name>U5DKP6_9CHRO</name>
<protein>
    <submittedName>
        <fullName evidence="1">Uncharacterized protein</fullName>
    </submittedName>
</protein>
<keyword evidence="2" id="KW-1185">Reference proteome</keyword>
<proteinExistence type="predicted"/>
<gene>
    <name evidence="1" type="ORF">KR51_00020640</name>
</gene>
<comment type="caution">
    <text evidence="1">The sequence shown here is derived from an EMBL/GenBank/DDBJ whole genome shotgun (WGS) entry which is preliminary data.</text>
</comment>
<dbReference type="AlphaFoldDB" id="U5DKP6"/>
<organism evidence="1 2">
    <name type="scientific">Rubidibacter lacunae KORDI 51-2</name>
    <dbReference type="NCBI Taxonomy" id="582515"/>
    <lineage>
        <taxon>Bacteria</taxon>
        <taxon>Bacillati</taxon>
        <taxon>Cyanobacteriota</taxon>
        <taxon>Cyanophyceae</taxon>
        <taxon>Oscillatoriophycideae</taxon>
        <taxon>Chroococcales</taxon>
        <taxon>Aphanothecaceae</taxon>
        <taxon>Rubidibacter</taxon>
    </lineage>
</organism>
<dbReference type="InParanoid" id="U5DKP6"/>
<sequence>MLMRPIWHAVLGIFSVTNTMLLSQSTLQERGLVHHLKNFVIEREVDVFSVTTASKIVILE</sequence>
<evidence type="ECO:0000313" key="2">
    <source>
        <dbReference type="Proteomes" id="UP000016960"/>
    </source>
</evidence>
<dbReference type="Proteomes" id="UP000016960">
    <property type="component" value="Unassembled WGS sequence"/>
</dbReference>
<evidence type="ECO:0000313" key="1">
    <source>
        <dbReference type="EMBL" id="ERN41487.1"/>
    </source>
</evidence>